<dbReference type="InterPro" id="IPR013468">
    <property type="entry name" value="CHP02647"/>
</dbReference>
<dbReference type="NCBIfam" id="TIGR02647">
    <property type="entry name" value="DNA"/>
    <property type="match status" value="1"/>
</dbReference>
<name>A0A0H4I2P5_9GAMM</name>
<gene>
    <name evidence="1" type="ORF">ABA45_13405</name>
</gene>
<dbReference type="Proteomes" id="UP000036406">
    <property type="component" value="Chromosome"/>
</dbReference>
<keyword evidence="2" id="KW-1185">Reference proteome</keyword>
<keyword evidence="1" id="KW-0238">DNA-binding</keyword>
<dbReference type="PATRIC" id="fig|330734.3.peg.2810"/>
<dbReference type="AlphaFoldDB" id="A0A0H4I2P5"/>
<evidence type="ECO:0000313" key="1">
    <source>
        <dbReference type="EMBL" id="AKO53291.1"/>
    </source>
</evidence>
<protein>
    <submittedName>
        <fullName evidence="1">DNA-binding protein</fullName>
    </submittedName>
</protein>
<dbReference type="RefSeq" id="WP_014872120.1">
    <property type="nucleotide sequence ID" value="NZ_CP011494.1"/>
</dbReference>
<accession>A0A0H4I2P5</accession>
<dbReference type="GO" id="GO:0003677">
    <property type="term" value="F:DNA binding"/>
    <property type="evidence" value="ECO:0007669"/>
    <property type="project" value="UniProtKB-KW"/>
</dbReference>
<dbReference type="KEGG" id="mpq:ABA45_13405"/>
<sequence length="79" mass="8493">MAFSADHLAELNLLTQFDSSSAQEGIKVHRNEADPELVSAAERLFSKGLITRDDGGYLTALGSEAIEQAQMLLAILSSK</sequence>
<evidence type="ECO:0000313" key="2">
    <source>
        <dbReference type="Proteomes" id="UP000036406"/>
    </source>
</evidence>
<dbReference type="STRING" id="330734.ABA45_13405"/>
<dbReference type="EMBL" id="CP011494">
    <property type="protein sequence ID" value="AKO53291.1"/>
    <property type="molecule type" value="Genomic_DNA"/>
</dbReference>
<organism evidence="1 2">
    <name type="scientific">Marinobacter psychrophilus</name>
    <dbReference type="NCBI Taxonomy" id="330734"/>
    <lineage>
        <taxon>Bacteria</taxon>
        <taxon>Pseudomonadati</taxon>
        <taxon>Pseudomonadota</taxon>
        <taxon>Gammaproteobacteria</taxon>
        <taxon>Pseudomonadales</taxon>
        <taxon>Marinobacteraceae</taxon>
        <taxon>Marinobacter</taxon>
    </lineage>
</organism>
<reference evidence="1 2" key="1">
    <citation type="submission" date="2015-05" db="EMBL/GenBank/DDBJ databases">
        <title>Complete genome of Marinobacter psychrophilus strain 20041T isolated from sea-ice of the Canadian Basin.</title>
        <authorList>
            <person name="Song L."/>
            <person name="Ren L."/>
            <person name="Yu Y."/>
            <person name="Wang X."/>
        </authorList>
    </citation>
    <scope>NUCLEOTIDE SEQUENCE [LARGE SCALE GENOMIC DNA]</scope>
    <source>
        <strain evidence="1 2">20041</strain>
    </source>
</reference>
<dbReference type="Pfam" id="PF18918">
    <property type="entry name" value="DUF5669"/>
    <property type="match status" value="1"/>
</dbReference>
<proteinExistence type="predicted"/>